<organism evidence="1">
    <name type="scientific">marine sediment metagenome</name>
    <dbReference type="NCBI Taxonomy" id="412755"/>
    <lineage>
        <taxon>unclassified sequences</taxon>
        <taxon>metagenomes</taxon>
        <taxon>ecological metagenomes</taxon>
    </lineage>
</organism>
<accession>X1L8N9</accession>
<name>X1L8N9_9ZZZZ</name>
<feature type="non-terminal residue" evidence="1">
    <location>
        <position position="1"/>
    </location>
</feature>
<dbReference type="AlphaFoldDB" id="X1L8N9"/>
<protein>
    <submittedName>
        <fullName evidence="1">Uncharacterized protein</fullName>
    </submittedName>
</protein>
<dbReference type="EMBL" id="BARV01004097">
    <property type="protein sequence ID" value="GAI15413.1"/>
    <property type="molecule type" value="Genomic_DNA"/>
</dbReference>
<sequence length="37" mass="4503">VLQIKKIFTQTNREIINKKFNFNELINKSERIAIERL</sequence>
<proteinExistence type="predicted"/>
<comment type="caution">
    <text evidence="1">The sequence shown here is derived from an EMBL/GenBank/DDBJ whole genome shotgun (WGS) entry which is preliminary data.</text>
</comment>
<evidence type="ECO:0000313" key="1">
    <source>
        <dbReference type="EMBL" id="GAI15413.1"/>
    </source>
</evidence>
<reference evidence="1" key="1">
    <citation type="journal article" date="2014" name="Front. Microbiol.">
        <title>High frequency of phylogenetically diverse reductive dehalogenase-homologous genes in deep subseafloor sedimentary metagenomes.</title>
        <authorList>
            <person name="Kawai M."/>
            <person name="Futagami T."/>
            <person name="Toyoda A."/>
            <person name="Takaki Y."/>
            <person name="Nishi S."/>
            <person name="Hori S."/>
            <person name="Arai W."/>
            <person name="Tsubouchi T."/>
            <person name="Morono Y."/>
            <person name="Uchiyama I."/>
            <person name="Ito T."/>
            <person name="Fujiyama A."/>
            <person name="Inagaki F."/>
            <person name="Takami H."/>
        </authorList>
    </citation>
    <scope>NUCLEOTIDE SEQUENCE</scope>
    <source>
        <strain evidence="1">Expedition CK06-06</strain>
    </source>
</reference>
<gene>
    <name evidence="1" type="ORF">S06H3_09346</name>
</gene>